<organism evidence="2 3">
    <name type="scientific">Oesophagostomum dentatum</name>
    <name type="common">Nodular worm</name>
    <dbReference type="NCBI Taxonomy" id="61180"/>
    <lineage>
        <taxon>Eukaryota</taxon>
        <taxon>Metazoa</taxon>
        <taxon>Ecdysozoa</taxon>
        <taxon>Nematoda</taxon>
        <taxon>Chromadorea</taxon>
        <taxon>Rhabditida</taxon>
        <taxon>Rhabditina</taxon>
        <taxon>Rhabditomorpha</taxon>
        <taxon>Strongyloidea</taxon>
        <taxon>Strongylidae</taxon>
        <taxon>Oesophagostomum</taxon>
    </lineage>
</organism>
<keyword evidence="1" id="KW-0732">Signal</keyword>
<dbReference type="AlphaFoldDB" id="A0A0B1THG9"/>
<feature type="signal peptide" evidence="1">
    <location>
        <begin position="1"/>
        <end position="16"/>
    </location>
</feature>
<gene>
    <name evidence="2" type="ORF">OESDEN_03364</name>
</gene>
<evidence type="ECO:0000313" key="2">
    <source>
        <dbReference type="EMBL" id="KHJ96669.1"/>
    </source>
</evidence>
<dbReference type="Pfam" id="PF17619">
    <property type="entry name" value="SCVP"/>
    <property type="match status" value="1"/>
</dbReference>
<name>A0A0B1THG9_OESDE</name>
<proteinExistence type="predicted"/>
<reference evidence="2 3" key="1">
    <citation type="submission" date="2014-03" db="EMBL/GenBank/DDBJ databases">
        <title>Draft genome of the hookworm Oesophagostomum dentatum.</title>
        <authorList>
            <person name="Mitreva M."/>
        </authorList>
    </citation>
    <scope>NUCLEOTIDE SEQUENCE [LARGE SCALE GENOMIC DNA]</scope>
    <source>
        <strain evidence="2 3">OD-Hann</strain>
    </source>
</reference>
<feature type="chain" id="PRO_5002062602" evidence="1">
    <location>
        <begin position="17"/>
        <end position="170"/>
    </location>
</feature>
<evidence type="ECO:0000256" key="1">
    <source>
        <dbReference type="SAM" id="SignalP"/>
    </source>
</evidence>
<sequence>MPYFLVFLFITAAADYEEWMPWEMVEVKFATEHNTGSTNNDYLHISDDYITLFDEFAAKHGIHFNKRNFRLFGTYPDTGLTTFGMRAVNCEQFRMFLSGITAQKYHIEYASVKCAELSFTLCLTFSCDIYNNHSSTIVSTTMSPLPTTTTTTPQIIPEQLAQLFGQNELF</sequence>
<dbReference type="InterPro" id="IPR035126">
    <property type="entry name" value="SCVP"/>
</dbReference>
<keyword evidence="3" id="KW-1185">Reference proteome</keyword>
<evidence type="ECO:0000313" key="3">
    <source>
        <dbReference type="Proteomes" id="UP000053660"/>
    </source>
</evidence>
<dbReference type="EMBL" id="KN549612">
    <property type="protein sequence ID" value="KHJ96669.1"/>
    <property type="molecule type" value="Genomic_DNA"/>
</dbReference>
<accession>A0A0B1THG9</accession>
<protein>
    <submittedName>
        <fullName evidence="2">Uncharacterized protein</fullName>
    </submittedName>
</protein>
<dbReference type="Proteomes" id="UP000053660">
    <property type="component" value="Unassembled WGS sequence"/>
</dbReference>